<keyword evidence="1 2" id="KW-0378">Hydrolase</keyword>
<dbReference type="GeneID" id="86940052"/>
<comment type="similarity">
    <text evidence="2">Belongs to the dGTPase family. Type 2 subfamily.</text>
</comment>
<dbReference type="Proteomes" id="UP000018466">
    <property type="component" value="Unassembled WGS sequence"/>
</dbReference>
<evidence type="ECO:0000256" key="2">
    <source>
        <dbReference type="HAMAP-Rule" id="MF_01212"/>
    </source>
</evidence>
<dbReference type="Gene3D" id="1.10.3210.10">
    <property type="entry name" value="Hypothetical protein af1432"/>
    <property type="match status" value="1"/>
</dbReference>
<evidence type="ECO:0000259" key="3">
    <source>
        <dbReference type="PROSITE" id="PS51831"/>
    </source>
</evidence>
<feature type="domain" description="HD" evidence="3">
    <location>
        <begin position="75"/>
        <end position="186"/>
    </location>
</feature>
<dbReference type="InterPro" id="IPR023023">
    <property type="entry name" value="dNTPase_2"/>
</dbReference>
<dbReference type="SUPFAM" id="SSF109604">
    <property type="entry name" value="HD-domain/PDEase-like"/>
    <property type="match status" value="1"/>
</dbReference>
<sequence>MTIREELEEEESRFLSKYATLSRDSVGRERLEAEDDLRPCFQRDRDRILHCKAFRRLKHKTQVFLAPEGDHYRTRLTHTLEVSQIARTIAKCLHLNENLTEAIALGHDLGHTPFGHAGERVLNGLCPGGFKHSAQSVRTVEFLEKRGKGLNLTLEVRDGIRNHGTHSTPRTYEGAVVRLADKIAYINHDIDDSIRAGIFREEDIPAEFTDALGHSVRDRLNCMIRDVIHTSLNADSVNMSAERFQIMMQLRAWLFQHVYRGSAPKAEEGKAEAMIARLYEYFLKYPEQMPEEYRYFMSELDQPIERTVCDYIAGMSDQYAVRIFGELFVPRAWTVL</sequence>
<name>A0AA36Y6I6_9FIRM</name>
<dbReference type="InterPro" id="IPR003607">
    <property type="entry name" value="HD/PDEase_dom"/>
</dbReference>
<dbReference type="InterPro" id="IPR006261">
    <property type="entry name" value="dGTPase"/>
</dbReference>
<proteinExistence type="inferred from homology"/>
<dbReference type="Pfam" id="PF01966">
    <property type="entry name" value="HD"/>
    <property type="match status" value="1"/>
</dbReference>
<comment type="caution">
    <text evidence="4">The sequence shown here is derived from an EMBL/GenBank/DDBJ whole genome shotgun (WGS) entry which is preliminary data.</text>
</comment>
<keyword evidence="5" id="KW-1185">Reference proteome</keyword>
<dbReference type="PANTHER" id="PTHR35795">
    <property type="entry name" value="SLR1885 PROTEIN"/>
    <property type="match status" value="1"/>
</dbReference>
<accession>A0AA36Y6I6</accession>
<dbReference type="EMBL" id="AGEL01000003">
    <property type="protein sequence ID" value="EHO18072.1"/>
    <property type="molecule type" value="Genomic_DNA"/>
</dbReference>
<dbReference type="NCBIfam" id="TIGR01353">
    <property type="entry name" value="dGTP_triPase"/>
    <property type="match status" value="1"/>
</dbReference>
<dbReference type="GO" id="GO:0016793">
    <property type="term" value="F:triphosphoric monoester hydrolase activity"/>
    <property type="evidence" value="ECO:0007669"/>
    <property type="project" value="InterPro"/>
</dbReference>
<dbReference type="PROSITE" id="PS51831">
    <property type="entry name" value="HD"/>
    <property type="match status" value="1"/>
</dbReference>
<dbReference type="Pfam" id="PF13286">
    <property type="entry name" value="HD_assoc"/>
    <property type="match status" value="1"/>
</dbReference>
<dbReference type="RefSeq" id="WP_009532091.1">
    <property type="nucleotide sequence ID" value="NZ_JH590861.1"/>
</dbReference>
<dbReference type="PANTHER" id="PTHR35795:SF1">
    <property type="entry name" value="BIS(5'-NUCLEOSYL)-TETRAPHOSPHATASE, SYMMETRICAL"/>
    <property type="match status" value="1"/>
</dbReference>
<dbReference type="CDD" id="cd00077">
    <property type="entry name" value="HDc"/>
    <property type="match status" value="1"/>
</dbReference>
<dbReference type="InterPro" id="IPR051094">
    <property type="entry name" value="Diverse_Catalytic_Enzymes"/>
</dbReference>
<evidence type="ECO:0000313" key="5">
    <source>
        <dbReference type="Proteomes" id="UP000018466"/>
    </source>
</evidence>
<dbReference type="AlphaFoldDB" id="A0AA36Y6I6"/>
<dbReference type="InterPro" id="IPR026875">
    <property type="entry name" value="PHydrolase_assoc_dom"/>
</dbReference>
<gene>
    <name evidence="4" type="ORF">HMPREF9623_00256</name>
</gene>
<dbReference type="HAMAP" id="MF_01212">
    <property type="entry name" value="dGTPase_type2"/>
    <property type="match status" value="1"/>
</dbReference>
<reference evidence="4 5" key="1">
    <citation type="submission" date="2011-10" db="EMBL/GenBank/DDBJ databases">
        <title>The Genome Sequence of Lachnospiraceae bacterium ACC2.</title>
        <authorList>
            <consortium name="The Broad Institute Genome Sequencing Platform"/>
            <person name="Earl A."/>
            <person name="Ward D."/>
            <person name="Feldgarden M."/>
            <person name="Gevers D."/>
            <person name="Sizova M."/>
            <person name="Hazen A."/>
            <person name="Epstein S."/>
            <person name="Young S.K."/>
            <person name="Zeng Q."/>
            <person name="Gargeya S."/>
            <person name="Fitzgerald M."/>
            <person name="Haas B."/>
            <person name="Abouelleil A."/>
            <person name="Alvarado L."/>
            <person name="Arachchi H.M."/>
            <person name="Berlin A."/>
            <person name="Brown A."/>
            <person name="Chapman S.B."/>
            <person name="Chen Z."/>
            <person name="Dunbar C."/>
            <person name="Freedman E."/>
            <person name="Gearin G."/>
            <person name="Goldberg J."/>
            <person name="Griggs A."/>
            <person name="Gujja S."/>
            <person name="Heiman D."/>
            <person name="Howarth C."/>
            <person name="Larson L."/>
            <person name="Lui A."/>
            <person name="MacDonald P.J.P."/>
            <person name="Montmayeur A."/>
            <person name="Murphy C."/>
            <person name="Neiman D."/>
            <person name="Pearson M."/>
            <person name="Priest M."/>
            <person name="Roberts A."/>
            <person name="Saif S."/>
            <person name="Shea T."/>
            <person name="Shenoy N."/>
            <person name="Sisk P."/>
            <person name="Stolte C."/>
            <person name="Sykes S."/>
            <person name="Wortman J."/>
            <person name="Nusbaum C."/>
            <person name="Birren B."/>
        </authorList>
    </citation>
    <scope>NUCLEOTIDE SEQUENCE [LARGE SCALE GENOMIC DNA]</scope>
    <source>
        <strain evidence="4 5">ACC2</strain>
    </source>
</reference>
<organism evidence="4 5">
    <name type="scientific">Stomatobaculum longum</name>
    <dbReference type="NCBI Taxonomy" id="796942"/>
    <lineage>
        <taxon>Bacteria</taxon>
        <taxon>Bacillati</taxon>
        <taxon>Bacillota</taxon>
        <taxon>Clostridia</taxon>
        <taxon>Lachnospirales</taxon>
        <taxon>Lachnospiraceae</taxon>
        <taxon>Stomatobaculum</taxon>
    </lineage>
</organism>
<dbReference type="SMART" id="SM00471">
    <property type="entry name" value="HDc"/>
    <property type="match status" value="1"/>
</dbReference>
<evidence type="ECO:0000256" key="1">
    <source>
        <dbReference type="ARBA" id="ARBA00022801"/>
    </source>
</evidence>
<evidence type="ECO:0000313" key="4">
    <source>
        <dbReference type="EMBL" id="EHO18072.1"/>
    </source>
</evidence>
<dbReference type="InterPro" id="IPR006674">
    <property type="entry name" value="HD_domain"/>
</dbReference>
<dbReference type="NCBIfam" id="NF002327">
    <property type="entry name" value="PRK01286.1-2"/>
    <property type="match status" value="1"/>
</dbReference>
<protein>
    <recommendedName>
        <fullName evidence="2">Deoxyguanosinetriphosphate triphosphohydrolase-like protein</fullName>
    </recommendedName>
</protein>